<reference evidence="1" key="1">
    <citation type="submission" date="2018-05" db="EMBL/GenBank/DDBJ databases">
        <authorList>
            <person name="Lanie J.A."/>
            <person name="Ng W.-L."/>
            <person name="Kazmierczak K.M."/>
            <person name="Andrzejewski T.M."/>
            <person name="Davidsen T.M."/>
            <person name="Wayne K.J."/>
            <person name="Tettelin H."/>
            <person name="Glass J.I."/>
            <person name="Rusch D."/>
            <person name="Podicherti R."/>
            <person name="Tsui H.-C.T."/>
            <person name="Winkler M.E."/>
        </authorList>
    </citation>
    <scope>NUCLEOTIDE SEQUENCE</scope>
</reference>
<dbReference type="EMBL" id="UINC01162771">
    <property type="protein sequence ID" value="SVD62708.1"/>
    <property type="molecule type" value="Genomic_DNA"/>
</dbReference>
<sequence length="26" mass="2909">MKILCTGGDGYIGWPLVLRINTIYPD</sequence>
<feature type="non-terminal residue" evidence="1">
    <location>
        <position position="26"/>
    </location>
</feature>
<name>A0A382WWS2_9ZZZZ</name>
<accession>A0A382WWS2</accession>
<dbReference type="AlphaFoldDB" id="A0A382WWS2"/>
<organism evidence="1">
    <name type="scientific">marine metagenome</name>
    <dbReference type="NCBI Taxonomy" id="408172"/>
    <lineage>
        <taxon>unclassified sequences</taxon>
        <taxon>metagenomes</taxon>
        <taxon>ecological metagenomes</taxon>
    </lineage>
</organism>
<gene>
    <name evidence="1" type="ORF">METZ01_LOCUS415562</name>
</gene>
<proteinExistence type="predicted"/>
<evidence type="ECO:0000313" key="1">
    <source>
        <dbReference type="EMBL" id="SVD62708.1"/>
    </source>
</evidence>
<protein>
    <submittedName>
        <fullName evidence="1">Uncharacterized protein</fullName>
    </submittedName>
</protein>